<sequence>MQRESAVSLLEQQRVQALTQTRRVPLPVAMGLAFAGGYVLQRFFNTPAPHTLINWYLTLRAF</sequence>
<dbReference type="EMBL" id="JAEKJR010000003">
    <property type="protein sequence ID" value="MBN8432413.1"/>
    <property type="molecule type" value="Genomic_DNA"/>
</dbReference>
<dbReference type="RefSeq" id="WP_207004195.1">
    <property type="nucleotide sequence ID" value="NZ_JAEKJR010000003.1"/>
</dbReference>
<dbReference type="Proteomes" id="UP000664293">
    <property type="component" value="Unassembled WGS sequence"/>
</dbReference>
<keyword evidence="2" id="KW-1185">Reference proteome</keyword>
<organism evidence="1 2">
    <name type="scientific">Microbulbifer salipaludis</name>
    <dbReference type="NCBI Taxonomy" id="187980"/>
    <lineage>
        <taxon>Bacteria</taxon>
        <taxon>Pseudomonadati</taxon>
        <taxon>Pseudomonadota</taxon>
        <taxon>Gammaproteobacteria</taxon>
        <taxon>Cellvibrionales</taxon>
        <taxon>Microbulbiferaceae</taxon>
        <taxon>Microbulbifer</taxon>
    </lineage>
</organism>
<gene>
    <name evidence="1" type="ORF">JF535_16345</name>
</gene>
<evidence type="ECO:0000313" key="2">
    <source>
        <dbReference type="Proteomes" id="UP000664293"/>
    </source>
</evidence>
<protein>
    <submittedName>
        <fullName evidence="1">Uncharacterized protein</fullName>
    </submittedName>
</protein>
<comment type="caution">
    <text evidence="1">The sequence shown here is derived from an EMBL/GenBank/DDBJ whole genome shotgun (WGS) entry which is preliminary data.</text>
</comment>
<accession>A0ABS3EAS4</accession>
<reference evidence="1 2" key="1">
    <citation type="submission" date="2020-12" db="EMBL/GenBank/DDBJ databases">
        <title>Oil enriched cultivation method for isolating marine PHA-producing bacteria.</title>
        <authorList>
            <person name="Zheng W."/>
            <person name="Yu S."/>
            <person name="Huang Y."/>
        </authorList>
    </citation>
    <scope>NUCLEOTIDE SEQUENCE [LARGE SCALE GENOMIC DNA]</scope>
    <source>
        <strain evidence="1 2">SN0-2</strain>
    </source>
</reference>
<evidence type="ECO:0000313" key="1">
    <source>
        <dbReference type="EMBL" id="MBN8432413.1"/>
    </source>
</evidence>
<name>A0ABS3EAS4_9GAMM</name>
<proteinExistence type="predicted"/>